<organism evidence="2 3">
    <name type="scientific">Plakobranchus ocellatus</name>
    <dbReference type="NCBI Taxonomy" id="259542"/>
    <lineage>
        <taxon>Eukaryota</taxon>
        <taxon>Metazoa</taxon>
        <taxon>Spiralia</taxon>
        <taxon>Lophotrochozoa</taxon>
        <taxon>Mollusca</taxon>
        <taxon>Gastropoda</taxon>
        <taxon>Heterobranchia</taxon>
        <taxon>Euthyneura</taxon>
        <taxon>Panpulmonata</taxon>
        <taxon>Sacoglossa</taxon>
        <taxon>Placobranchoidea</taxon>
        <taxon>Plakobranchidae</taxon>
        <taxon>Plakobranchus</taxon>
    </lineage>
</organism>
<evidence type="ECO:0000313" key="3">
    <source>
        <dbReference type="Proteomes" id="UP000735302"/>
    </source>
</evidence>
<dbReference type="CDD" id="cd06849">
    <property type="entry name" value="lipoyl_domain"/>
    <property type="match status" value="1"/>
</dbReference>
<gene>
    <name evidence="2" type="ORF">PoB_002563200</name>
</gene>
<dbReference type="InterPro" id="IPR011053">
    <property type="entry name" value="Single_hybrid_motif"/>
</dbReference>
<name>A0AAV3ZX40_9GAST</name>
<dbReference type="Pfam" id="PF00364">
    <property type="entry name" value="Biotin_lipoyl"/>
    <property type="match status" value="1"/>
</dbReference>
<dbReference type="InterPro" id="IPR000089">
    <property type="entry name" value="Biotin_lipoyl"/>
</dbReference>
<feature type="domain" description="Lipoyl-binding" evidence="1">
    <location>
        <begin position="81"/>
        <end position="120"/>
    </location>
</feature>
<comment type="caution">
    <text evidence="2">The sequence shown here is derived from an EMBL/GenBank/DDBJ whole genome shotgun (WGS) entry which is preliminary data.</text>
</comment>
<dbReference type="Proteomes" id="UP000735302">
    <property type="component" value="Unassembled WGS sequence"/>
</dbReference>
<reference evidence="2 3" key="1">
    <citation type="journal article" date="2021" name="Elife">
        <title>Chloroplast acquisition without the gene transfer in kleptoplastic sea slugs, Plakobranchus ocellatus.</title>
        <authorList>
            <person name="Maeda T."/>
            <person name="Takahashi S."/>
            <person name="Yoshida T."/>
            <person name="Shimamura S."/>
            <person name="Takaki Y."/>
            <person name="Nagai Y."/>
            <person name="Toyoda A."/>
            <person name="Suzuki Y."/>
            <person name="Arimoto A."/>
            <person name="Ishii H."/>
            <person name="Satoh N."/>
            <person name="Nishiyama T."/>
            <person name="Hasebe M."/>
            <person name="Maruyama T."/>
            <person name="Minagawa J."/>
            <person name="Obokata J."/>
            <person name="Shigenobu S."/>
        </authorList>
    </citation>
    <scope>NUCLEOTIDE SEQUENCE [LARGE SCALE GENOMIC DNA]</scope>
</reference>
<dbReference type="AlphaFoldDB" id="A0AAV3ZX40"/>
<keyword evidence="3" id="KW-1185">Reference proteome</keyword>
<proteinExistence type="predicted"/>
<sequence length="137" mass="14631">MNSGICTSLEGWVSNPGMVQNAVACPHSWPSAGATASNGRSCFHTVLEPSRFSSRAPAAATAHSRSFHTSWFLCADEVISVNAPSFADSVSEGDMRWEKAVGDSVNADELVGEIETDKVSPRMCTSPCDIVFLPRHT</sequence>
<dbReference type="SUPFAM" id="SSF51230">
    <property type="entry name" value="Single hybrid motif"/>
    <property type="match status" value="1"/>
</dbReference>
<dbReference type="EMBL" id="BLXT01002947">
    <property type="protein sequence ID" value="GFN99126.1"/>
    <property type="molecule type" value="Genomic_DNA"/>
</dbReference>
<protein>
    <submittedName>
        <fullName evidence="2">Dihydrolipoyllysine-residue succinyltransferase component of 2-oxoglutarate dehydrogenase complex, mitochondrial</fullName>
    </submittedName>
</protein>
<accession>A0AAV3ZX40</accession>
<evidence type="ECO:0000259" key="1">
    <source>
        <dbReference type="Pfam" id="PF00364"/>
    </source>
</evidence>
<evidence type="ECO:0000313" key="2">
    <source>
        <dbReference type="EMBL" id="GFN99126.1"/>
    </source>
</evidence>
<dbReference type="Gene3D" id="2.40.50.100">
    <property type="match status" value="1"/>
</dbReference>